<dbReference type="Pfam" id="PF04137">
    <property type="entry name" value="ERO1"/>
    <property type="match status" value="1"/>
</dbReference>
<reference evidence="19" key="1">
    <citation type="submission" date="2021-01" db="EMBL/GenBank/DDBJ databases">
        <title>Adiantum capillus-veneris genome.</title>
        <authorList>
            <person name="Fang Y."/>
            <person name="Liao Q."/>
        </authorList>
    </citation>
    <scope>NUCLEOTIDE SEQUENCE</scope>
    <source>
        <strain evidence="19">H3</strain>
        <tissue evidence="19">Leaf</tissue>
    </source>
</reference>
<dbReference type="GO" id="GO:0005789">
    <property type="term" value="C:endoplasmic reticulum membrane"/>
    <property type="evidence" value="ECO:0007669"/>
    <property type="project" value="UniProtKB-SubCell"/>
</dbReference>
<keyword evidence="11" id="KW-0560">Oxidoreductase</keyword>
<dbReference type="GO" id="GO:0015035">
    <property type="term" value="F:protein-disulfide reductase activity"/>
    <property type="evidence" value="ECO:0007669"/>
    <property type="project" value="InterPro"/>
</dbReference>
<sequence>MSATPLRKYPVFGARSAAVGFALLGVLLAVASSTRFYGFLLASTNHNSIPVSSSANCKCSGDADATSSTVSVEANAAAFTGVVEDCCCDYETVNGLNDDVVHPLLQRLVQTAFFRYFKIKLWCDCPHWPNDGMCRLRDCSVCECPDDEFPSVFKARPKNQAEQCWSQDYAVWHVAEGNGHFSSPQEEYVGEDVIVGAGSIAIYTDELDGSLHNVATTELGDFPANTKRNVQAHIASDLLFQSSALPKASVPNLLPSDSLLCQEGKPGSAVDRTLDSTHLLDHWMDSRDNPWTFDNETLEDGITYVNLLLNPEKFTGYTGASPRRIWDAIYQENIEVASMQESTEEPLESRVLYKLISGLHSSISIHIAADYLLNERANAWGPNQALLNERVLKHPSRVRNLYFAYLFVLRAVTKAADYLHKADYTTAGGVLGSGEREAESTRALMMELVDNVRMKKACPKPFDEVQLWRGADGGDLLLQVQRQFRNITALMDCVGCEKCRLWGKLQVLGLGTALEILFSHYNEGALHLQNDYHHHPPSPDLHLHRNEVIALINLLNKLSESIHLLHHFELRSNLPRSSPSNSSADLSWFLGDS</sequence>
<comment type="caution">
    <text evidence="19">The sequence shown here is derived from an EMBL/GenBank/DDBJ whole genome shotgun (WGS) entry which is preliminary data.</text>
</comment>
<evidence type="ECO:0000313" key="20">
    <source>
        <dbReference type="Proteomes" id="UP000886520"/>
    </source>
</evidence>
<proteinExistence type="inferred from homology"/>
<feature type="binding site" evidence="17">
    <location>
        <position position="390"/>
    </location>
    <ligand>
        <name>FAD</name>
        <dbReference type="ChEBI" id="CHEBI:57692"/>
    </ligand>
</feature>
<keyword evidence="13 18" id="KW-1015">Disulfide bond</keyword>
<evidence type="ECO:0000256" key="17">
    <source>
        <dbReference type="PIRSR" id="PIRSR017205-2"/>
    </source>
</evidence>
<evidence type="ECO:0000256" key="8">
    <source>
        <dbReference type="ARBA" id="ARBA00022824"/>
    </source>
</evidence>
<dbReference type="PIRSF" id="PIRSF017205">
    <property type="entry name" value="ERO1"/>
    <property type="match status" value="1"/>
</dbReference>
<dbReference type="InterPro" id="IPR037192">
    <property type="entry name" value="ERO1-like_sf"/>
</dbReference>
<dbReference type="InterPro" id="IPR007266">
    <property type="entry name" value="Ero1"/>
</dbReference>
<evidence type="ECO:0000256" key="15">
    <source>
        <dbReference type="ARBA" id="ARBA00023284"/>
    </source>
</evidence>
<evidence type="ECO:0000256" key="7">
    <source>
        <dbReference type="ARBA" id="ARBA00022729"/>
    </source>
</evidence>
<keyword evidence="20" id="KW-1185">Reference proteome</keyword>
<evidence type="ECO:0000256" key="4">
    <source>
        <dbReference type="ARBA" id="ARBA00011802"/>
    </source>
</evidence>
<keyword evidence="10" id="KW-0249">Electron transport</keyword>
<dbReference type="GO" id="GO:0034975">
    <property type="term" value="P:protein folding in endoplasmic reticulum"/>
    <property type="evidence" value="ECO:0007669"/>
    <property type="project" value="InterPro"/>
</dbReference>
<dbReference type="OrthoDB" id="269384at2759"/>
<evidence type="ECO:0000313" key="19">
    <source>
        <dbReference type="EMBL" id="KAI5062406.1"/>
    </source>
</evidence>
<evidence type="ECO:0000256" key="5">
    <source>
        <dbReference type="ARBA" id="ARBA00022448"/>
    </source>
</evidence>
<dbReference type="GO" id="GO:0071949">
    <property type="term" value="F:FAD binding"/>
    <property type="evidence" value="ECO:0007669"/>
    <property type="project" value="InterPro"/>
</dbReference>
<evidence type="ECO:0000256" key="11">
    <source>
        <dbReference type="ARBA" id="ARBA00023002"/>
    </source>
</evidence>
<feature type="active site" description="Nucleophile" evidence="16">
    <location>
        <position position="496"/>
    </location>
</feature>
<evidence type="ECO:0000256" key="13">
    <source>
        <dbReference type="ARBA" id="ARBA00023157"/>
    </source>
</evidence>
<accession>A0A9D4U6D9</accession>
<keyword evidence="7" id="KW-0732">Signal</keyword>
<evidence type="ECO:0000256" key="2">
    <source>
        <dbReference type="ARBA" id="ARBA00004367"/>
    </source>
</evidence>
<evidence type="ECO:0000256" key="9">
    <source>
        <dbReference type="ARBA" id="ARBA00022827"/>
    </source>
</evidence>
<evidence type="ECO:0000256" key="16">
    <source>
        <dbReference type="PIRSR" id="PIRSR017205-1"/>
    </source>
</evidence>
<feature type="binding site" evidence="17">
    <location>
        <position position="357"/>
    </location>
    <ligand>
        <name>FAD</name>
        <dbReference type="ChEBI" id="CHEBI:57692"/>
    </ligand>
</feature>
<dbReference type="Proteomes" id="UP000886520">
    <property type="component" value="Chromosome 22"/>
</dbReference>
<comment type="cofactor">
    <cofactor evidence="1 17">
        <name>FAD</name>
        <dbReference type="ChEBI" id="CHEBI:57692"/>
    </cofactor>
</comment>
<keyword evidence="5" id="KW-0813">Transport</keyword>
<feature type="active site" evidence="16">
    <location>
        <position position="499"/>
    </location>
</feature>
<name>A0A9D4U6D9_ADICA</name>
<gene>
    <name evidence="19" type="ORF">GOP47_0022945</name>
</gene>
<dbReference type="AlphaFoldDB" id="A0A9D4U6D9"/>
<dbReference type="SUPFAM" id="SSF110019">
    <property type="entry name" value="ERO1-like"/>
    <property type="match status" value="2"/>
</dbReference>
<evidence type="ECO:0000256" key="12">
    <source>
        <dbReference type="ARBA" id="ARBA00023136"/>
    </source>
</evidence>
<keyword evidence="8" id="KW-0256">Endoplasmic reticulum</keyword>
<evidence type="ECO:0000256" key="10">
    <source>
        <dbReference type="ARBA" id="ARBA00022982"/>
    </source>
</evidence>
<evidence type="ECO:0000256" key="6">
    <source>
        <dbReference type="ARBA" id="ARBA00022630"/>
    </source>
</evidence>
<keyword evidence="14" id="KW-0325">Glycoprotein</keyword>
<keyword evidence="6" id="KW-0285">Flavoprotein</keyword>
<comment type="subunit">
    <text evidence="4">May function both as a monomer and a homodimer.</text>
</comment>
<dbReference type="EMBL" id="JABFUD020000022">
    <property type="protein sequence ID" value="KAI5062406.1"/>
    <property type="molecule type" value="Genomic_DNA"/>
</dbReference>
<protein>
    <submittedName>
        <fullName evidence="19">Uncharacterized protein</fullName>
    </submittedName>
</protein>
<feature type="binding site" evidence="17">
    <location>
        <position position="326"/>
    </location>
    <ligand>
        <name>FAD</name>
        <dbReference type="ChEBI" id="CHEBI:57692"/>
    </ligand>
</feature>
<comment type="subcellular location">
    <subcellularLocation>
        <location evidence="2">Endoplasmic reticulum membrane</location>
        <topology evidence="2">Peripheral membrane protein</topology>
        <orientation evidence="2">Lumenal side</orientation>
    </subcellularLocation>
</comment>
<evidence type="ECO:0000256" key="3">
    <source>
        <dbReference type="ARBA" id="ARBA00008277"/>
    </source>
</evidence>
<dbReference type="PANTHER" id="PTHR12613:SF0">
    <property type="entry name" value="ERO1-LIKE PROTEIN"/>
    <property type="match status" value="1"/>
</dbReference>
<feature type="disulfide bond" description="Redox-active" evidence="18">
    <location>
        <begin position="134"/>
        <end position="139"/>
    </location>
</feature>
<keyword evidence="12" id="KW-0472">Membrane</keyword>
<feature type="binding site" evidence="17">
    <location>
        <position position="360"/>
    </location>
    <ligand>
        <name>FAD</name>
        <dbReference type="ChEBI" id="CHEBI:57692"/>
    </ligand>
</feature>
<comment type="similarity">
    <text evidence="3">Belongs to the EROs family.</text>
</comment>
<evidence type="ECO:0000256" key="1">
    <source>
        <dbReference type="ARBA" id="ARBA00001974"/>
    </source>
</evidence>
<organism evidence="19 20">
    <name type="scientific">Adiantum capillus-veneris</name>
    <name type="common">Maidenhair fern</name>
    <dbReference type="NCBI Taxonomy" id="13818"/>
    <lineage>
        <taxon>Eukaryota</taxon>
        <taxon>Viridiplantae</taxon>
        <taxon>Streptophyta</taxon>
        <taxon>Embryophyta</taxon>
        <taxon>Tracheophyta</taxon>
        <taxon>Polypodiopsida</taxon>
        <taxon>Polypodiidae</taxon>
        <taxon>Polypodiales</taxon>
        <taxon>Pteridineae</taxon>
        <taxon>Pteridaceae</taxon>
        <taxon>Vittarioideae</taxon>
        <taxon>Adiantum</taxon>
    </lineage>
</organism>
<evidence type="ECO:0000256" key="14">
    <source>
        <dbReference type="ARBA" id="ARBA00023180"/>
    </source>
</evidence>
<feature type="binding site" evidence="17">
    <location>
        <position position="315"/>
    </location>
    <ligand>
        <name>FAD</name>
        <dbReference type="ChEBI" id="CHEBI:57692"/>
    </ligand>
</feature>
<dbReference type="PANTHER" id="PTHR12613">
    <property type="entry name" value="ERO1-RELATED"/>
    <property type="match status" value="1"/>
</dbReference>
<dbReference type="GO" id="GO:0016972">
    <property type="term" value="F:thiol oxidase activity"/>
    <property type="evidence" value="ECO:0007669"/>
    <property type="project" value="InterPro"/>
</dbReference>
<evidence type="ECO:0000256" key="18">
    <source>
        <dbReference type="PIRSR" id="PIRSR017205-3"/>
    </source>
</evidence>
<feature type="disulfide bond" description="Redox-active" evidence="18">
    <location>
        <begin position="496"/>
        <end position="499"/>
    </location>
</feature>
<keyword evidence="15" id="KW-0676">Redox-active center</keyword>
<keyword evidence="9 17" id="KW-0274">FAD</keyword>